<dbReference type="EMBL" id="PFVJ01000051">
    <property type="protein sequence ID" value="PJA89772.1"/>
    <property type="molecule type" value="Genomic_DNA"/>
</dbReference>
<keyword evidence="1" id="KW-0472">Membrane</keyword>
<dbReference type="AlphaFoldDB" id="A0A2M7Z6R9"/>
<comment type="caution">
    <text evidence="2">The sequence shown here is derived from an EMBL/GenBank/DDBJ whole genome shotgun (WGS) entry which is preliminary data.</text>
</comment>
<gene>
    <name evidence="2" type="ORF">CO137_02410</name>
</gene>
<proteinExistence type="predicted"/>
<feature type="transmembrane region" description="Helical" evidence="1">
    <location>
        <begin position="32"/>
        <end position="53"/>
    </location>
</feature>
<reference evidence="3" key="1">
    <citation type="submission" date="2017-09" db="EMBL/GenBank/DDBJ databases">
        <title>Depth-based differentiation of microbial function through sediment-hosted aquifers and enrichment of novel symbionts in the deep terrestrial subsurface.</title>
        <authorList>
            <person name="Probst A.J."/>
            <person name="Ladd B."/>
            <person name="Jarett J.K."/>
            <person name="Geller-Mcgrath D.E."/>
            <person name="Sieber C.M.K."/>
            <person name="Emerson J.B."/>
            <person name="Anantharaman K."/>
            <person name="Thomas B.C."/>
            <person name="Malmstrom R."/>
            <person name="Stieglmeier M."/>
            <person name="Klingl A."/>
            <person name="Woyke T."/>
            <person name="Ryan C.M."/>
            <person name="Banfield J.F."/>
        </authorList>
    </citation>
    <scope>NUCLEOTIDE SEQUENCE [LARGE SCALE GENOMIC DNA]</scope>
</reference>
<dbReference type="Proteomes" id="UP000230843">
    <property type="component" value="Unassembled WGS sequence"/>
</dbReference>
<evidence type="ECO:0000313" key="2">
    <source>
        <dbReference type="EMBL" id="PJA89772.1"/>
    </source>
</evidence>
<keyword evidence="1" id="KW-0812">Transmembrane</keyword>
<evidence type="ECO:0000256" key="1">
    <source>
        <dbReference type="SAM" id="Phobius"/>
    </source>
</evidence>
<organism evidence="2 3">
    <name type="scientific">Candidatus Magasanikbacteria bacterium CG_4_9_14_3_um_filter_32_9</name>
    <dbReference type="NCBI Taxonomy" id="1974644"/>
    <lineage>
        <taxon>Bacteria</taxon>
        <taxon>Candidatus Magasanikiibacteriota</taxon>
    </lineage>
</organism>
<accession>A0A2M7Z6R9</accession>
<protein>
    <submittedName>
        <fullName evidence="2">Uncharacterized protein</fullName>
    </submittedName>
</protein>
<feature type="transmembrane region" description="Helical" evidence="1">
    <location>
        <begin position="97"/>
        <end position="117"/>
    </location>
</feature>
<keyword evidence="1" id="KW-1133">Transmembrane helix</keyword>
<sequence>LFMMSFAAILCWVSWGFVLVNIDPFQGSKLGFFFFYLSFYSGLLGTFSLLFFVISKKLSNKIIPLYVHVRRSFLCSVIVSFALVMVLYLNAKNVLTFWNFILLLSIFILLFAFAISYRKSRRIEPNF</sequence>
<name>A0A2M7Z6R9_9BACT</name>
<feature type="transmembrane region" description="Helical" evidence="1">
    <location>
        <begin position="73"/>
        <end position="91"/>
    </location>
</feature>
<evidence type="ECO:0000313" key="3">
    <source>
        <dbReference type="Proteomes" id="UP000230843"/>
    </source>
</evidence>
<feature type="non-terminal residue" evidence="2">
    <location>
        <position position="1"/>
    </location>
</feature>